<name>A0A919CZ84_9ACTN</name>
<gene>
    <name evidence="3" type="ORF">GCM10010508_51900</name>
</gene>
<dbReference type="PROSITE" id="PS51664">
    <property type="entry name" value="YCAO"/>
    <property type="match status" value="1"/>
</dbReference>
<feature type="compositionally biased region" description="Gly residues" evidence="1">
    <location>
        <begin position="274"/>
        <end position="287"/>
    </location>
</feature>
<keyword evidence="4" id="KW-1185">Reference proteome</keyword>
<dbReference type="Proteomes" id="UP000608955">
    <property type="component" value="Unassembled WGS sequence"/>
</dbReference>
<dbReference type="RefSeq" id="WP_268249172.1">
    <property type="nucleotide sequence ID" value="NZ_BMVF01000015.1"/>
</dbReference>
<dbReference type="AlphaFoldDB" id="A0A919CZ84"/>
<dbReference type="Pfam" id="PF02624">
    <property type="entry name" value="YcaO"/>
    <property type="match status" value="1"/>
</dbReference>
<comment type="caution">
    <text evidence="3">The sequence shown here is derived from an EMBL/GenBank/DDBJ whole genome shotgun (WGS) entry which is preliminary data.</text>
</comment>
<dbReference type="PANTHER" id="PTHR37809">
    <property type="entry name" value="RIBOSOMAL PROTEIN S12 METHYLTHIOTRANSFERASE ACCESSORY FACTOR YCAO"/>
    <property type="match status" value="1"/>
</dbReference>
<dbReference type="EMBL" id="BMVF01000015">
    <property type="protein sequence ID" value="GHD93756.1"/>
    <property type="molecule type" value="Genomic_DNA"/>
</dbReference>
<dbReference type="Gene3D" id="3.90.930.60">
    <property type="match status" value="1"/>
</dbReference>
<dbReference type="Gene3D" id="3.30.40.250">
    <property type="match status" value="1"/>
</dbReference>
<evidence type="ECO:0000259" key="2">
    <source>
        <dbReference type="PROSITE" id="PS51664"/>
    </source>
</evidence>
<evidence type="ECO:0000256" key="1">
    <source>
        <dbReference type="SAM" id="MobiDB-lite"/>
    </source>
</evidence>
<feature type="region of interest" description="Disordered" evidence="1">
    <location>
        <begin position="200"/>
        <end position="291"/>
    </location>
</feature>
<evidence type="ECO:0000313" key="4">
    <source>
        <dbReference type="Proteomes" id="UP000608955"/>
    </source>
</evidence>
<dbReference type="Gene3D" id="3.30.160.660">
    <property type="match status" value="1"/>
</dbReference>
<feature type="compositionally biased region" description="Basic and acidic residues" evidence="1">
    <location>
        <begin position="250"/>
        <end position="271"/>
    </location>
</feature>
<sequence length="838" mass="88604">MTGADRPAGPFVAFKRHVRAESVPGEAVFVWSDKDVTAVRGAGVETLASLLDGSRTLPQLLREAAAAMPVAEAGRLVRRLAEANLVGYRSDGRRAEDAGAEGRSAEAYWDRAGLEGAAAQERVRSTPVSLITVGDVDGDEAHAVCRAAGLDTVGADVDAPFALVLCEDYLHPRLRSLAALLRGRGRPWLLARPYGAEPWTGPVFTPPGHGEGSPAGSRPQGPPGHAPHGSPGHAPHDSPGHRPQGSPGHAPRDRAGQAPRDRAGQAPRDRAGQAPGGPAGQAPGGPAGARCLAPDADPGPCWTCLAHRLRAHRRAELEVERVLGLDGPVARPAPSLAAVRTLGLHSAALEASKWLAGLRVPEQRAVCVLDSLTLRSTHHPVTRRPQCPDCGDPGLVAARTRRPVVLVSRPKAAGGGSNDRALSAEAMLDRHAHLVGPLTGIVTGIRPVAGLPEGLYAYDSGHNLALRAHSPAGVRRVLRARSGGKGATAVEARASALCEAVERYCAARQGDEPTVRDTWAGLGAAAVHPNDCQLFHDRQYAVRDRWNAVHGPFHQVARPFDTSAPTDWTPLWSLTGRTRRLLPTSTLYFETSPGGAPDGLWADSNGNAAGSSPEDAVVQGFLELVERDAVAVWWYNRLRVPALDLDAFDAPWLAGLREAFGRAGRTLAALDLTTDLGVPAVAAVSMPEGDGQPDFVCGFGAHLDPRLALRRAVTEAAQLLPAPQPMPGGTLLSQPQLLADQGEPARGPGAWPAHRRREDLLADVEDITALVARHGMELLVLDQTRPDVGIPVVKVVVPGLRPFYARFAPGRLYDVPVRTGHRSRPTAFEELNPVPLPV</sequence>
<reference evidence="3" key="1">
    <citation type="journal article" date="2014" name="Int. J. Syst. Evol. Microbiol.">
        <title>Complete genome sequence of Corynebacterium casei LMG S-19264T (=DSM 44701T), isolated from a smear-ripened cheese.</title>
        <authorList>
            <consortium name="US DOE Joint Genome Institute (JGI-PGF)"/>
            <person name="Walter F."/>
            <person name="Albersmeier A."/>
            <person name="Kalinowski J."/>
            <person name="Ruckert C."/>
        </authorList>
    </citation>
    <scope>NUCLEOTIDE SEQUENCE</scope>
    <source>
        <strain evidence="3">JCM 4654</strain>
    </source>
</reference>
<dbReference type="NCBIfam" id="TIGR03882">
    <property type="entry name" value="cyclo_dehyd_2"/>
    <property type="match status" value="1"/>
</dbReference>
<organism evidence="3 4">
    <name type="scientific">Streptomyces naganishii JCM 4654</name>
    <dbReference type="NCBI Taxonomy" id="1306179"/>
    <lineage>
        <taxon>Bacteria</taxon>
        <taxon>Bacillati</taxon>
        <taxon>Actinomycetota</taxon>
        <taxon>Actinomycetes</taxon>
        <taxon>Kitasatosporales</taxon>
        <taxon>Streptomycetaceae</taxon>
        <taxon>Streptomyces</taxon>
    </lineage>
</organism>
<protein>
    <recommendedName>
        <fullName evidence="2">YcaO domain-containing protein</fullName>
    </recommendedName>
</protein>
<proteinExistence type="predicted"/>
<dbReference type="Gene3D" id="3.40.50.720">
    <property type="entry name" value="NAD(P)-binding Rossmann-like Domain"/>
    <property type="match status" value="2"/>
</dbReference>
<feature type="domain" description="YcaO" evidence="2">
    <location>
        <begin position="484"/>
        <end position="838"/>
    </location>
</feature>
<reference evidence="3" key="2">
    <citation type="submission" date="2020-09" db="EMBL/GenBank/DDBJ databases">
        <authorList>
            <person name="Sun Q."/>
            <person name="Ohkuma M."/>
        </authorList>
    </citation>
    <scope>NUCLEOTIDE SEQUENCE</scope>
    <source>
        <strain evidence="3">JCM 4654</strain>
    </source>
</reference>
<dbReference type="InterPro" id="IPR022291">
    <property type="entry name" value="Bacteriocin_synth_cyclodeHase"/>
</dbReference>
<dbReference type="PANTHER" id="PTHR37809:SF1">
    <property type="entry name" value="RIBOSOMAL PROTEIN S12 METHYLTHIOTRANSFERASE ACCESSORY FACTOR YCAO"/>
    <property type="match status" value="1"/>
</dbReference>
<dbReference type="InterPro" id="IPR003776">
    <property type="entry name" value="YcaO-like_dom"/>
</dbReference>
<dbReference type="NCBIfam" id="TIGR00702">
    <property type="entry name" value="YcaO-type kinase domain"/>
    <property type="match status" value="1"/>
</dbReference>
<dbReference type="Gene3D" id="3.30.1330.230">
    <property type="match status" value="1"/>
</dbReference>
<accession>A0A919CZ84</accession>
<evidence type="ECO:0000313" key="3">
    <source>
        <dbReference type="EMBL" id="GHD93756.1"/>
    </source>
</evidence>